<dbReference type="InterPro" id="IPR011041">
    <property type="entry name" value="Quinoprot_gluc/sorb_DH_b-prop"/>
</dbReference>
<dbReference type="EC" id="1.1.5.-" evidence="3"/>
<dbReference type="InterPro" id="IPR012938">
    <property type="entry name" value="Glc/Sorbosone_DH"/>
</dbReference>
<keyword evidence="4" id="KW-1185">Reference proteome</keyword>
<dbReference type="RefSeq" id="WP_350411859.1">
    <property type="nucleotide sequence ID" value="NZ_JBEOKT010000005.1"/>
</dbReference>
<feature type="signal peptide" evidence="1">
    <location>
        <begin position="1"/>
        <end position="21"/>
    </location>
</feature>
<dbReference type="Proteomes" id="UP001476807">
    <property type="component" value="Unassembled WGS sequence"/>
</dbReference>
<evidence type="ECO:0000256" key="1">
    <source>
        <dbReference type="SAM" id="SignalP"/>
    </source>
</evidence>
<dbReference type="SUPFAM" id="SSF50952">
    <property type="entry name" value="Soluble quinoprotein glucose dehydrogenase"/>
    <property type="match status" value="1"/>
</dbReference>
<protein>
    <submittedName>
        <fullName evidence="3">PQQ-dependent sugar dehydrogenase</fullName>
        <ecNumber evidence="3">1.1.5.-</ecNumber>
    </submittedName>
</protein>
<keyword evidence="3" id="KW-0560">Oxidoreductase</keyword>
<keyword evidence="1" id="KW-0732">Signal</keyword>
<feature type="chain" id="PRO_5045610745" evidence="1">
    <location>
        <begin position="22"/>
        <end position="368"/>
    </location>
</feature>
<dbReference type="PANTHER" id="PTHR19328">
    <property type="entry name" value="HEDGEHOG-INTERACTING PROTEIN"/>
    <property type="match status" value="1"/>
</dbReference>
<dbReference type="Pfam" id="PF07995">
    <property type="entry name" value="GSDH"/>
    <property type="match status" value="1"/>
</dbReference>
<sequence>MLKCLKSLLFLSLFFQFSCNDNDDQPDPVLPDAEFTDRVVTSGLSYPWELVWGSDNAIWMTERGGKVSRVNPETGTITIVATINEVESRGEGGLLGMALHPNFSSTPEVFLVYNYVTVGGEYSEKVVKYSYNGSALINPQVIFDGIGALNYHNGSRLVISDDLKLYITTGDAGTVQWAQDMSSPNGKVLRINLDGSIPADNPVSGNAVWSLGHRNAQGLVFAKGKLYSSEHGPEKDDEINIIQKGGNYGWPDVNGFCDEAGEQSFCNEKNVVEPLVSYTPTIAVSGMDYYDNAQIPQWKNSLLVATLKDRTLYQFKLNEAGTEIIETNEFYRGEYGRLRDVLVAPNGKVYIATSNGSDDKIIEISRGN</sequence>
<dbReference type="PANTHER" id="PTHR19328:SF13">
    <property type="entry name" value="HIPL1 PROTEIN"/>
    <property type="match status" value="1"/>
</dbReference>
<name>A0ABV1RTK6_9BACT</name>
<organism evidence="3 4">
    <name type="scientific">Pontibacter populi</name>
    <dbReference type="NCBI Taxonomy" id="890055"/>
    <lineage>
        <taxon>Bacteria</taxon>
        <taxon>Pseudomonadati</taxon>
        <taxon>Bacteroidota</taxon>
        <taxon>Cytophagia</taxon>
        <taxon>Cytophagales</taxon>
        <taxon>Hymenobacteraceae</taxon>
        <taxon>Pontibacter</taxon>
    </lineage>
</organism>
<reference evidence="3 4" key="1">
    <citation type="submission" date="2024-06" db="EMBL/GenBank/DDBJ databases">
        <title>Pontibacter populi HYL7-15.</title>
        <authorList>
            <person name="Kim M.K."/>
        </authorList>
    </citation>
    <scope>NUCLEOTIDE SEQUENCE [LARGE SCALE GENOMIC DNA]</scope>
    <source>
        <strain evidence="3 4">HYL7-15</strain>
    </source>
</reference>
<accession>A0ABV1RTK6</accession>
<comment type="caution">
    <text evidence="3">The sequence shown here is derived from an EMBL/GenBank/DDBJ whole genome shotgun (WGS) entry which is preliminary data.</text>
</comment>
<dbReference type="GO" id="GO:0016491">
    <property type="term" value="F:oxidoreductase activity"/>
    <property type="evidence" value="ECO:0007669"/>
    <property type="project" value="UniProtKB-KW"/>
</dbReference>
<evidence type="ECO:0000313" key="3">
    <source>
        <dbReference type="EMBL" id="MER2997465.1"/>
    </source>
</evidence>
<gene>
    <name evidence="3" type="ORF">ABS362_07900</name>
</gene>
<feature type="domain" description="Glucose/Sorbosone dehydrogenase" evidence="2">
    <location>
        <begin position="44"/>
        <end position="357"/>
    </location>
</feature>
<dbReference type="EMBL" id="JBEOKT010000005">
    <property type="protein sequence ID" value="MER2997465.1"/>
    <property type="molecule type" value="Genomic_DNA"/>
</dbReference>
<evidence type="ECO:0000313" key="4">
    <source>
        <dbReference type="Proteomes" id="UP001476807"/>
    </source>
</evidence>
<dbReference type="Gene3D" id="2.120.10.30">
    <property type="entry name" value="TolB, C-terminal domain"/>
    <property type="match status" value="1"/>
</dbReference>
<dbReference type="InterPro" id="IPR011042">
    <property type="entry name" value="6-blade_b-propeller_TolB-like"/>
</dbReference>
<proteinExistence type="predicted"/>
<evidence type="ECO:0000259" key="2">
    <source>
        <dbReference type="Pfam" id="PF07995"/>
    </source>
</evidence>